<feature type="transmembrane region" description="Helical" evidence="1">
    <location>
        <begin position="43"/>
        <end position="62"/>
    </location>
</feature>
<dbReference type="AlphaFoldDB" id="A0A239AC95"/>
<keyword evidence="1" id="KW-0812">Transmembrane</keyword>
<keyword evidence="3" id="KW-1185">Reference proteome</keyword>
<gene>
    <name evidence="2" type="ORF">SAMN05216276_1001277</name>
</gene>
<keyword evidence="1" id="KW-1133">Transmembrane helix</keyword>
<evidence type="ECO:0000256" key="1">
    <source>
        <dbReference type="SAM" id="Phobius"/>
    </source>
</evidence>
<evidence type="ECO:0000313" key="3">
    <source>
        <dbReference type="Proteomes" id="UP000198282"/>
    </source>
</evidence>
<reference evidence="2 3" key="1">
    <citation type="submission" date="2017-06" db="EMBL/GenBank/DDBJ databases">
        <authorList>
            <person name="Kim H.J."/>
            <person name="Triplett B.A."/>
        </authorList>
    </citation>
    <scope>NUCLEOTIDE SEQUENCE [LARGE SCALE GENOMIC DNA]</scope>
    <source>
        <strain evidence="2 3">CGMCC 4.2132</strain>
    </source>
</reference>
<protein>
    <submittedName>
        <fullName evidence="2">SPW repeat-containing protein</fullName>
    </submittedName>
</protein>
<accession>A0A239AC95</accession>
<dbReference type="OrthoDB" id="3537297at2"/>
<organism evidence="2 3">
    <name type="scientific">Streptosporangium subroseum</name>
    <dbReference type="NCBI Taxonomy" id="106412"/>
    <lineage>
        <taxon>Bacteria</taxon>
        <taxon>Bacillati</taxon>
        <taxon>Actinomycetota</taxon>
        <taxon>Actinomycetes</taxon>
        <taxon>Streptosporangiales</taxon>
        <taxon>Streptosporangiaceae</taxon>
        <taxon>Streptosporangium</taxon>
    </lineage>
</organism>
<evidence type="ECO:0000313" key="2">
    <source>
        <dbReference type="EMBL" id="SNR93002.1"/>
    </source>
</evidence>
<sequence length="79" mass="8057">MSRLGIIGIGLLFATGIWLVAAPFVTGQQPDGTTWTAATRNDVIAGALLTLLGFAGFFTALAGHIADLYARGAGPSVPQ</sequence>
<keyword evidence="1" id="KW-0472">Membrane</keyword>
<dbReference type="RefSeq" id="WP_089205259.1">
    <property type="nucleotide sequence ID" value="NZ_FZOD01000001.1"/>
</dbReference>
<name>A0A239AC95_9ACTN</name>
<dbReference type="Proteomes" id="UP000198282">
    <property type="component" value="Unassembled WGS sequence"/>
</dbReference>
<proteinExistence type="predicted"/>
<dbReference type="EMBL" id="FZOD01000001">
    <property type="protein sequence ID" value="SNR93002.1"/>
    <property type="molecule type" value="Genomic_DNA"/>
</dbReference>